<gene>
    <name evidence="2" type="ORF">HZH68_008420</name>
</gene>
<protein>
    <submittedName>
        <fullName evidence="2">Uncharacterized protein</fullName>
    </submittedName>
</protein>
<feature type="compositionally biased region" description="Basic and acidic residues" evidence="1">
    <location>
        <begin position="19"/>
        <end position="36"/>
    </location>
</feature>
<dbReference type="AlphaFoldDB" id="A0A834NA29"/>
<evidence type="ECO:0000256" key="1">
    <source>
        <dbReference type="SAM" id="MobiDB-lite"/>
    </source>
</evidence>
<dbReference type="EMBL" id="JACSDZ010000007">
    <property type="protein sequence ID" value="KAF7399828.1"/>
    <property type="molecule type" value="Genomic_DNA"/>
</dbReference>
<organism evidence="2 3">
    <name type="scientific">Vespula germanica</name>
    <name type="common">German yellow jacket</name>
    <name type="synonym">Paravespula germanica</name>
    <dbReference type="NCBI Taxonomy" id="30212"/>
    <lineage>
        <taxon>Eukaryota</taxon>
        <taxon>Metazoa</taxon>
        <taxon>Ecdysozoa</taxon>
        <taxon>Arthropoda</taxon>
        <taxon>Hexapoda</taxon>
        <taxon>Insecta</taxon>
        <taxon>Pterygota</taxon>
        <taxon>Neoptera</taxon>
        <taxon>Endopterygota</taxon>
        <taxon>Hymenoptera</taxon>
        <taxon>Apocrita</taxon>
        <taxon>Aculeata</taxon>
        <taxon>Vespoidea</taxon>
        <taxon>Vespidae</taxon>
        <taxon>Vespinae</taxon>
        <taxon>Vespula</taxon>
    </lineage>
</organism>
<feature type="compositionally biased region" description="Polar residues" evidence="1">
    <location>
        <begin position="45"/>
        <end position="58"/>
    </location>
</feature>
<feature type="compositionally biased region" description="Basic residues" evidence="1">
    <location>
        <begin position="1"/>
        <end position="18"/>
    </location>
</feature>
<proteinExistence type="predicted"/>
<name>A0A834NA29_VESGE</name>
<feature type="region of interest" description="Disordered" evidence="1">
    <location>
        <begin position="1"/>
        <end position="91"/>
    </location>
</feature>
<accession>A0A834NA29</accession>
<dbReference type="Proteomes" id="UP000617340">
    <property type="component" value="Unassembled WGS sequence"/>
</dbReference>
<sequence length="108" mass="12148">MKLKRKYGHGKEKKRQTRAKPEYENPARLFATERRRPAQKPTPKGPSQGSHPTESMQQPPRGGTWVGSTCDISETHGLQMQQPPRGGTWVGSTCDISETHRLQVLPCK</sequence>
<keyword evidence="3" id="KW-1185">Reference proteome</keyword>
<reference evidence="2" key="1">
    <citation type="journal article" date="2020" name="G3 (Bethesda)">
        <title>High-Quality Assemblies for Three Invasive Social Wasps from the &lt;i&gt;Vespula&lt;/i&gt; Genus.</title>
        <authorList>
            <person name="Harrop T.W.R."/>
            <person name="Guhlin J."/>
            <person name="McLaughlin G.M."/>
            <person name="Permina E."/>
            <person name="Stockwell P."/>
            <person name="Gilligan J."/>
            <person name="Le Lec M.F."/>
            <person name="Gruber M.A.M."/>
            <person name="Quinn O."/>
            <person name="Lovegrove M."/>
            <person name="Duncan E.J."/>
            <person name="Remnant E.J."/>
            <person name="Van Eeckhoven J."/>
            <person name="Graham B."/>
            <person name="Knapp R.A."/>
            <person name="Langford K.W."/>
            <person name="Kronenberg Z."/>
            <person name="Press M.O."/>
            <person name="Eacker S.M."/>
            <person name="Wilson-Rankin E.E."/>
            <person name="Purcell J."/>
            <person name="Lester P.J."/>
            <person name="Dearden P.K."/>
        </authorList>
    </citation>
    <scope>NUCLEOTIDE SEQUENCE</scope>
    <source>
        <strain evidence="2">Linc-1</strain>
    </source>
</reference>
<evidence type="ECO:0000313" key="2">
    <source>
        <dbReference type="EMBL" id="KAF7399828.1"/>
    </source>
</evidence>
<comment type="caution">
    <text evidence="2">The sequence shown here is derived from an EMBL/GenBank/DDBJ whole genome shotgun (WGS) entry which is preliminary data.</text>
</comment>
<evidence type="ECO:0000313" key="3">
    <source>
        <dbReference type="Proteomes" id="UP000617340"/>
    </source>
</evidence>
<feature type="compositionally biased region" description="Polar residues" evidence="1">
    <location>
        <begin position="66"/>
        <end position="82"/>
    </location>
</feature>